<dbReference type="RefSeq" id="XP_040636490.1">
    <property type="nucleotide sequence ID" value="XM_040777877.1"/>
</dbReference>
<dbReference type="EMBL" id="KK088435">
    <property type="protein sequence ID" value="EYE92802.1"/>
    <property type="molecule type" value="Genomic_DNA"/>
</dbReference>
<dbReference type="HOGENOM" id="CLU_2061025_0_0_1"/>
<evidence type="ECO:0000313" key="2">
    <source>
        <dbReference type="Proteomes" id="UP000019804"/>
    </source>
</evidence>
<keyword evidence="2" id="KW-1185">Reference proteome</keyword>
<protein>
    <submittedName>
        <fullName evidence="1">Uncharacterized protein</fullName>
    </submittedName>
</protein>
<reference evidence="2" key="1">
    <citation type="journal article" date="2014" name="Nat. Commun.">
        <title>Genomic adaptations of the halophilic Dead Sea filamentous fungus Eurotium rubrum.</title>
        <authorList>
            <person name="Kis-Papo T."/>
            <person name="Weig A.R."/>
            <person name="Riley R."/>
            <person name="Persoh D."/>
            <person name="Salamov A."/>
            <person name="Sun H."/>
            <person name="Lipzen A."/>
            <person name="Wasser S.P."/>
            <person name="Rambold G."/>
            <person name="Grigoriev I.V."/>
            <person name="Nevo E."/>
        </authorList>
    </citation>
    <scope>NUCLEOTIDE SEQUENCE [LARGE SCALE GENOMIC DNA]</scope>
    <source>
        <strain evidence="2">CBS 135680</strain>
    </source>
</reference>
<dbReference type="Proteomes" id="UP000019804">
    <property type="component" value="Unassembled WGS sequence"/>
</dbReference>
<dbReference type="AlphaFoldDB" id="A0A017S763"/>
<evidence type="ECO:0000313" key="1">
    <source>
        <dbReference type="EMBL" id="EYE92802.1"/>
    </source>
</evidence>
<organism evidence="1 2">
    <name type="scientific">Aspergillus ruber (strain CBS 135680)</name>
    <dbReference type="NCBI Taxonomy" id="1388766"/>
    <lineage>
        <taxon>Eukaryota</taxon>
        <taxon>Fungi</taxon>
        <taxon>Dikarya</taxon>
        <taxon>Ascomycota</taxon>
        <taxon>Pezizomycotina</taxon>
        <taxon>Eurotiomycetes</taxon>
        <taxon>Eurotiomycetidae</taxon>
        <taxon>Eurotiales</taxon>
        <taxon>Aspergillaceae</taxon>
        <taxon>Aspergillus</taxon>
        <taxon>Aspergillus subgen. Aspergillus</taxon>
    </lineage>
</organism>
<proteinExistence type="predicted"/>
<dbReference type="GeneID" id="63693001"/>
<sequence>MVYMFSIESHRSCWRPISQASTNSPGFSRDDSIHRFTICRSASVFFSAIFFFLSRYFLFFCSLCSPETQVPPTVRLCISDQRCNVIVPGPQPVPLASVLHPSWTTLHCLAETRPSSPFS</sequence>
<accession>A0A017S763</accession>
<gene>
    <name evidence="1" type="ORF">EURHEDRAFT_180952</name>
</gene>
<name>A0A017S763_ASPRC</name>